<accession>C6WJ97</accession>
<dbReference type="KEGG" id="ami:Amir_0562"/>
<organism evidence="1 2">
    <name type="scientific">Actinosynnema mirum (strain ATCC 29888 / DSM 43827 / JCM 3225 / NBRC 14064 / NCIMB 13271 / NRRL B-12336 / IMRU 3971 / 101)</name>
    <dbReference type="NCBI Taxonomy" id="446462"/>
    <lineage>
        <taxon>Bacteria</taxon>
        <taxon>Bacillati</taxon>
        <taxon>Actinomycetota</taxon>
        <taxon>Actinomycetes</taxon>
        <taxon>Pseudonocardiales</taxon>
        <taxon>Pseudonocardiaceae</taxon>
        <taxon>Actinosynnema</taxon>
    </lineage>
</organism>
<keyword evidence="2" id="KW-1185">Reference proteome</keyword>
<dbReference type="Proteomes" id="UP000002213">
    <property type="component" value="Chromosome"/>
</dbReference>
<gene>
    <name evidence="1" type="ordered locus">Amir_0562</name>
</gene>
<name>C6WJ97_ACTMD</name>
<protein>
    <submittedName>
        <fullName evidence="1">Uncharacterized protein</fullName>
    </submittedName>
</protein>
<dbReference type="AlphaFoldDB" id="C6WJ97"/>
<sequence>MGRVGPVGCGSAGRPASAAWIVASFAVPVLPVPPSAPRPPPRRPRARVRARVRTRARLVVVRFPRAVGTGGRRFGELVRPIVRRVIRAGPGPGCGRRPAMGVGARSGEVPTTVSQVVW</sequence>
<proteinExistence type="predicted"/>
<evidence type="ECO:0000313" key="2">
    <source>
        <dbReference type="Proteomes" id="UP000002213"/>
    </source>
</evidence>
<dbReference type="HOGENOM" id="CLU_2068096_0_0_11"/>
<reference evidence="1 2" key="1">
    <citation type="journal article" date="2009" name="Stand. Genomic Sci.">
        <title>Complete genome sequence of Actinosynnema mirum type strain (101).</title>
        <authorList>
            <person name="Land M."/>
            <person name="Lapidus A."/>
            <person name="Mayilraj S."/>
            <person name="Chen F."/>
            <person name="Copeland A."/>
            <person name="Del Rio T.G."/>
            <person name="Nolan M."/>
            <person name="Lucas S."/>
            <person name="Tice H."/>
            <person name="Cheng J.F."/>
            <person name="Chertkov O."/>
            <person name="Bruce D."/>
            <person name="Goodwin L."/>
            <person name="Pitluck S."/>
            <person name="Rohde M."/>
            <person name="Goker M."/>
            <person name="Pati A."/>
            <person name="Ivanova N."/>
            <person name="Mavromatis K."/>
            <person name="Chen A."/>
            <person name="Palaniappan K."/>
            <person name="Hauser L."/>
            <person name="Chang Y.J."/>
            <person name="Jeffries C.C."/>
            <person name="Brettin T."/>
            <person name="Detter J.C."/>
            <person name="Han C."/>
            <person name="Chain P."/>
            <person name="Tindall B.J."/>
            <person name="Bristow J."/>
            <person name="Eisen J.A."/>
            <person name="Markowitz V."/>
            <person name="Hugenholtz P."/>
            <person name="Kyrpides N.C."/>
            <person name="Klenk H.P."/>
        </authorList>
    </citation>
    <scope>NUCLEOTIDE SEQUENCE [LARGE SCALE GENOMIC DNA]</scope>
    <source>
        <strain evidence="2">ATCC 29888 / DSM 43827 / JCM 3225 / NBRC 14064 / NCIMB 13271 / NRRL B-12336 / IMRU 3971 / 101</strain>
    </source>
</reference>
<evidence type="ECO:0000313" key="1">
    <source>
        <dbReference type="EMBL" id="ACU34529.1"/>
    </source>
</evidence>
<dbReference type="EMBL" id="CP001630">
    <property type="protein sequence ID" value="ACU34529.1"/>
    <property type="molecule type" value="Genomic_DNA"/>
</dbReference>